<dbReference type="GO" id="GO:0047496">
    <property type="term" value="P:vesicle transport along microtubule"/>
    <property type="evidence" value="ECO:0007669"/>
    <property type="project" value="TreeGrafter"/>
</dbReference>
<feature type="coiled-coil region" evidence="4">
    <location>
        <begin position="111"/>
        <end position="152"/>
    </location>
</feature>
<dbReference type="GO" id="GO:0006605">
    <property type="term" value="P:protein targeting"/>
    <property type="evidence" value="ECO:0007669"/>
    <property type="project" value="TreeGrafter"/>
</dbReference>
<keyword evidence="3" id="KW-0496">Mitochondrion</keyword>
<dbReference type="InterPro" id="IPR051946">
    <property type="entry name" value="Intracell_Traff-Reg"/>
</dbReference>
<protein>
    <submittedName>
        <fullName evidence="8">HAP1 N-terminal domain-containing protein</fullName>
    </submittedName>
</protein>
<dbReference type="PANTHER" id="PTHR15751">
    <property type="entry name" value="TRAFFICKING KINESIN-BINDING PROTEIN"/>
    <property type="match status" value="1"/>
</dbReference>
<evidence type="ECO:0000313" key="8">
    <source>
        <dbReference type="WBParaSite" id="EEL_0000664401-mRNA-1"/>
    </source>
</evidence>
<feature type="compositionally biased region" description="Polar residues" evidence="5">
    <location>
        <begin position="453"/>
        <end position="468"/>
    </location>
</feature>
<dbReference type="AlphaFoldDB" id="A0A0R3RWT8"/>
<feature type="domain" description="HAP1 N-terminal" evidence="6">
    <location>
        <begin position="15"/>
        <end position="261"/>
    </location>
</feature>
<evidence type="ECO:0000259" key="6">
    <source>
        <dbReference type="SMART" id="SM01424"/>
    </source>
</evidence>
<accession>A0A0R3RWT8</accession>
<evidence type="ECO:0000256" key="4">
    <source>
        <dbReference type="SAM" id="Coils"/>
    </source>
</evidence>
<feature type="coiled-coil region" evidence="4">
    <location>
        <begin position="220"/>
        <end position="268"/>
    </location>
</feature>
<keyword evidence="2 4" id="KW-0175">Coiled coil</keyword>
<dbReference type="STRING" id="1147741.A0A0R3RWT8"/>
<feature type="region of interest" description="Disordered" evidence="5">
    <location>
        <begin position="449"/>
        <end position="488"/>
    </location>
</feature>
<dbReference type="Pfam" id="PF04849">
    <property type="entry name" value="HAP1_N"/>
    <property type="match status" value="1"/>
</dbReference>
<dbReference type="PANTHER" id="PTHR15751:SF12">
    <property type="entry name" value="TRAFFICKING KINESIN-BINDING PROTEIN MILT"/>
    <property type="match status" value="1"/>
</dbReference>
<dbReference type="Proteomes" id="UP000050640">
    <property type="component" value="Unplaced"/>
</dbReference>
<dbReference type="SMART" id="SM01424">
    <property type="entry name" value="HAP1_N"/>
    <property type="match status" value="1"/>
</dbReference>
<keyword evidence="7" id="KW-1185">Reference proteome</keyword>
<evidence type="ECO:0000256" key="1">
    <source>
        <dbReference type="ARBA" id="ARBA00004173"/>
    </source>
</evidence>
<comment type="subcellular location">
    <subcellularLocation>
        <location evidence="1">Mitochondrion</location>
    </subcellularLocation>
</comment>
<evidence type="ECO:0000256" key="2">
    <source>
        <dbReference type="ARBA" id="ARBA00023054"/>
    </source>
</evidence>
<dbReference type="GO" id="GO:0048311">
    <property type="term" value="P:mitochondrion distribution"/>
    <property type="evidence" value="ECO:0007669"/>
    <property type="project" value="TreeGrafter"/>
</dbReference>
<dbReference type="GO" id="GO:0031410">
    <property type="term" value="C:cytoplasmic vesicle"/>
    <property type="evidence" value="ECO:0007669"/>
    <property type="project" value="TreeGrafter"/>
</dbReference>
<reference evidence="8" key="1">
    <citation type="submission" date="2017-02" db="UniProtKB">
        <authorList>
            <consortium name="WormBaseParasite"/>
        </authorList>
    </citation>
    <scope>IDENTIFICATION</scope>
</reference>
<dbReference type="GO" id="GO:0005739">
    <property type="term" value="C:mitochondrion"/>
    <property type="evidence" value="ECO:0007669"/>
    <property type="project" value="UniProtKB-SubCell"/>
</dbReference>
<evidence type="ECO:0000256" key="5">
    <source>
        <dbReference type="SAM" id="MobiDB-lite"/>
    </source>
</evidence>
<proteinExistence type="predicted"/>
<name>A0A0R3RWT8_9BILA</name>
<dbReference type="GO" id="GO:0017022">
    <property type="term" value="F:myosin binding"/>
    <property type="evidence" value="ECO:0007669"/>
    <property type="project" value="TreeGrafter"/>
</dbReference>
<evidence type="ECO:0000313" key="7">
    <source>
        <dbReference type="Proteomes" id="UP000050640"/>
    </source>
</evidence>
<dbReference type="InterPro" id="IPR006933">
    <property type="entry name" value="HAP1_N"/>
</dbReference>
<organism evidence="7 8">
    <name type="scientific">Elaeophora elaphi</name>
    <dbReference type="NCBI Taxonomy" id="1147741"/>
    <lineage>
        <taxon>Eukaryota</taxon>
        <taxon>Metazoa</taxon>
        <taxon>Ecdysozoa</taxon>
        <taxon>Nematoda</taxon>
        <taxon>Chromadorea</taxon>
        <taxon>Rhabditida</taxon>
        <taxon>Spirurina</taxon>
        <taxon>Spiruromorpha</taxon>
        <taxon>Filarioidea</taxon>
        <taxon>Onchocercidae</taxon>
        <taxon>Elaeophora</taxon>
    </lineage>
</organism>
<evidence type="ECO:0000256" key="3">
    <source>
        <dbReference type="ARBA" id="ARBA00023128"/>
    </source>
</evidence>
<feature type="coiled-coil region" evidence="4">
    <location>
        <begin position="56"/>
        <end position="83"/>
    </location>
</feature>
<dbReference type="WBParaSite" id="EEL_0000664401-mRNA-1">
    <property type="protein sequence ID" value="EEL_0000664401-mRNA-1"/>
    <property type="gene ID" value="EEL_0000664401"/>
</dbReference>
<sequence length="506" mass="58602">MKKDCCQHRWRNSRKQRQHYYGNKYFGKNNLKRMRWLIMEMMLQKEKDLELAAKIGQTLLEQNHELQTKNEFLEEALNASNDIVVQLRHDLQIRSNLLRFYVDNDIDLDGCTAGESNCENFQRKIKRLEDENQSLKNESTNLKKIFSDFEENERLHISEWTKQLDTANEKICHLQHLLGEKTEECGIQSFEVERLLREVAVRCSHEKALANETVDLHQQLQNALAMHEELTAQVVDLQERYAEVMAMLRDAEEELRTYRQNQSAYRVNESYLRTCTPDSLYDSLASEIEASDSGFYSAINNKMQTRQQNVCPKTDMIDVSNKLEVIKASDRRTSNVIETRSIATATDPLPTNQYRRNSHNDDDDDLIDVPNHILAKLLRRSGLSDVSISFLRNAAHPNDSNEPEVSSASKAENRLFEVDAAGTSTPLQRRQFFDRDNVSQYPSWSMHDLSRISGHNSGSSKTESNDSLSGYEAPKMGEPGRPGTRDLDWSIQKLDIRRQVIKDQYF</sequence>